<dbReference type="Proteomes" id="UP000095283">
    <property type="component" value="Unplaced"/>
</dbReference>
<name>A0A1I7WJE2_HETBA</name>
<accession>A0A1I7WJE2</accession>
<protein>
    <submittedName>
        <fullName evidence="2">Uncharacterized protein</fullName>
    </submittedName>
</protein>
<reference evidence="2" key="1">
    <citation type="submission" date="2016-11" db="UniProtKB">
        <authorList>
            <consortium name="WormBaseParasite"/>
        </authorList>
    </citation>
    <scope>IDENTIFICATION</scope>
</reference>
<sequence>MLSYTSFKIIPYFTSRSEHIAVSTTSFSTNLQLYMTDIPMSIDADYKTKNAWITVN</sequence>
<organism evidence="1 2">
    <name type="scientific">Heterorhabditis bacteriophora</name>
    <name type="common">Entomopathogenic nematode worm</name>
    <dbReference type="NCBI Taxonomy" id="37862"/>
    <lineage>
        <taxon>Eukaryota</taxon>
        <taxon>Metazoa</taxon>
        <taxon>Ecdysozoa</taxon>
        <taxon>Nematoda</taxon>
        <taxon>Chromadorea</taxon>
        <taxon>Rhabditida</taxon>
        <taxon>Rhabditina</taxon>
        <taxon>Rhabditomorpha</taxon>
        <taxon>Strongyloidea</taxon>
        <taxon>Heterorhabditidae</taxon>
        <taxon>Heterorhabditis</taxon>
    </lineage>
</organism>
<proteinExistence type="predicted"/>
<evidence type="ECO:0000313" key="2">
    <source>
        <dbReference type="WBParaSite" id="Hba_05135"/>
    </source>
</evidence>
<evidence type="ECO:0000313" key="1">
    <source>
        <dbReference type="Proteomes" id="UP000095283"/>
    </source>
</evidence>
<dbReference type="AlphaFoldDB" id="A0A1I7WJE2"/>
<keyword evidence="1" id="KW-1185">Reference proteome</keyword>
<dbReference type="WBParaSite" id="Hba_05135">
    <property type="protein sequence ID" value="Hba_05135"/>
    <property type="gene ID" value="Hba_05135"/>
</dbReference>